<dbReference type="PANTHER" id="PTHR31398:SF0">
    <property type="entry name" value="MEIOTIC NUCLEAR DIVISION PROTEIN 1 HOMOLOG"/>
    <property type="match status" value="1"/>
</dbReference>
<name>A0AAD1XV63_EUPCR</name>
<dbReference type="EMBL" id="CAMPGE010020589">
    <property type="protein sequence ID" value="CAI2378820.1"/>
    <property type="molecule type" value="Genomic_DNA"/>
</dbReference>
<keyword evidence="4" id="KW-1185">Reference proteome</keyword>
<evidence type="ECO:0000313" key="3">
    <source>
        <dbReference type="EMBL" id="CAI2378820.1"/>
    </source>
</evidence>
<organism evidence="3 4">
    <name type="scientific">Euplotes crassus</name>
    <dbReference type="NCBI Taxonomy" id="5936"/>
    <lineage>
        <taxon>Eukaryota</taxon>
        <taxon>Sar</taxon>
        <taxon>Alveolata</taxon>
        <taxon>Ciliophora</taxon>
        <taxon>Intramacronucleata</taxon>
        <taxon>Spirotrichea</taxon>
        <taxon>Hypotrichia</taxon>
        <taxon>Euplotida</taxon>
        <taxon>Euplotidae</taxon>
        <taxon>Moneuplotes</taxon>
    </lineage>
</organism>
<feature type="compositionally biased region" description="Low complexity" evidence="1">
    <location>
        <begin position="565"/>
        <end position="582"/>
    </location>
</feature>
<feature type="compositionally biased region" description="Acidic residues" evidence="1">
    <location>
        <begin position="1"/>
        <end position="10"/>
    </location>
</feature>
<proteinExistence type="predicted"/>
<accession>A0AAD1XV63</accession>
<feature type="compositionally biased region" description="Basic and acidic residues" evidence="1">
    <location>
        <begin position="804"/>
        <end position="815"/>
    </location>
</feature>
<feature type="compositionally biased region" description="Polar residues" evidence="1">
    <location>
        <begin position="792"/>
        <end position="803"/>
    </location>
</feature>
<feature type="compositionally biased region" description="Low complexity" evidence="1">
    <location>
        <begin position="647"/>
        <end position="675"/>
    </location>
</feature>
<evidence type="ECO:0000313" key="4">
    <source>
        <dbReference type="Proteomes" id="UP001295684"/>
    </source>
</evidence>
<sequence>MEEIYPDNIDDSQSSSDAPKPPPKIQRSRFNVLSLIRSVDAFAVMPLMTHNKKPYYQTIYGGIVSVLIMIATVAYFIIIFTDPWETTESTSSTRLLVANTKHNITYETQFSLTPAFHDKEETQMTYKPFLDGFNIAVSRNPIEPIDPSVYVFMIHYYNGQSEVSANYTMRFCQINDYHPSLEPELTALGVDYWMCLENRSAIEIDYSRPPTFKGFTIGGYECQQVSSECSSSPTYSEISGASLIHWVDAYYDHTNPLTPIKYVLTSGNQYLMDYTTRDFINFELIRNELHDLDGRVTNFWRLQLVTYFSKDGFIGSDFYVTVLLSNEYNLYLQYYAYSSPQSLRNLDTEQVTTKTDKEEVNSKFMFKFLFALSQAGGLYTLLLVIIGLVLSPLITRNFYEDSCEKLVEKNLKMMENVQDCSEDSYDVNFKNMDKETHKRALEEYKNTTTLSSLSAEVNVIDYRMHVLSEKVFNMNTSDIPDMSIHGDKLKSKNKYQSQDLNIDFNRTEKTNDINSSGINLNNIKKENMVQNQIQPFNTKKTTKNGKTNKNNSVLPIQQPESIKPQLKFQQKKQISSSQSYQSHEMASVQAHSPPSDPNTQASAQPSTQQLSQAPSQVPILQPSAQRESQQPSAKLESQQPSSQLKGQQPQPAAQEPQSQPPISQQPTEPLTQQQPSHELSQAPTQPLTQNPSQELLTLLSQQLSQLNIHQLAQLQSQDPNLAHPSTLPLANLLSQAQLSAQPQPPVLPPSQNFIQPPAPAPAPDPSPLQISKDSISQLLDEFNISDIKEENTQPLQEKPSSAQPKKDEMIDDKNKVSSFNF</sequence>
<dbReference type="GO" id="GO:0005634">
    <property type="term" value="C:nucleus"/>
    <property type="evidence" value="ECO:0007669"/>
    <property type="project" value="TreeGrafter"/>
</dbReference>
<feature type="region of interest" description="Disordered" evidence="1">
    <location>
        <begin position="535"/>
        <end position="696"/>
    </location>
</feature>
<protein>
    <submittedName>
        <fullName evidence="3">Uncharacterized protein</fullName>
    </submittedName>
</protein>
<feature type="transmembrane region" description="Helical" evidence="2">
    <location>
        <begin position="368"/>
        <end position="394"/>
    </location>
</feature>
<feature type="region of interest" description="Disordered" evidence="1">
    <location>
        <begin position="739"/>
        <end position="772"/>
    </location>
</feature>
<feature type="region of interest" description="Disordered" evidence="1">
    <location>
        <begin position="1"/>
        <end position="24"/>
    </location>
</feature>
<feature type="compositionally biased region" description="Polar residues" evidence="1">
    <location>
        <begin position="589"/>
        <end position="615"/>
    </location>
</feature>
<evidence type="ECO:0000256" key="1">
    <source>
        <dbReference type="SAM" id="MobiDB-lite"/>
    </source>
</evidence>
<evidence type="ECO:0000256" key="2">
    <source>
        <dbReference type="SAM" id="Phobius"/>
    </source>
</evidence>
<dbReference type="AlphaFoldDB" id="A0AAD1XV63"/>
<feature type="compositionally biased region" description="Polar residues" evidence="1">
    <location>
        <begin position="622"/>
        <end position="646"/>
    </location>
</feature>
<feature type="compositionally biased region" description="Polar residues" evidence="1">
    <location>
        <begin position="676"/>
        <end position="691"/>
    </location>
</feature>
<keyword evidence="2" id="KW-0472">Membrane</keyword>
<dbReference type="Proteomes" id="UP001295684">
    <property type="component" value="Unassembled WGS sequence"/>
</dbReference>
<gene>
    <name evidence="3" type="ORF">ECRASSUSDP1_LOCUS20220</name>
</gene>
<dbReference type="GO" id="GO:0007131">
    <property type="term" value="P:reciprocal meiotic recombination"/>
    <property type="evidence" value="ECO:0007669"/>
    <property type="project" value="TreeGrafter"/>
</dbReference>
<comment type="caution">
    <text evidence="3">The sequence shown here is derived from an EMBL/GenBank/DDBJ whole genome shotgun (WGS) entry which is preliminary data.</text>
</comment>
<dbReference type="PANTHER" id="PTHR31398">
    <property type="entry name" value="MEIOTIC NUCLEAR DIVISION PROTEIN 1 HOMOLOG"/>
    <property type="match status" value="1"/>
</dbReference>
<reference evidence="3" key="1">
    <citation type="submission" date="2023-07" db="EMBL/GenBank/DDBJ databases">
        <authorList>
            <consortium name="AG Swart"/>
            <person name="Singh M."/>
            <person name="Singh A."/>
            <person name="Seah K."/>
            <person name="Emmerich C."/>
        </authorList>
    </citation>
    <scope>NUCLEOTIDE SEQUENCE</scope>
    <source>
        <strain evidence="3">DP1</strain>
    </source>
</reference>
<feature type="region of interest" description="Disordered" evidence="1">
    <location>
        <begin position="784"/>
        <end position="821"/>
    </location>
</feature>
<keyword evidence="2" id="KW-1133">Transmembrane helix</keyword>
<keyword evidence="2" id="KW-0812">Transmembrane</keyword>
<feature type="compositionally biased region" description="Pro residues" evidence="1">
    <location>
        <begin position="756"/>
        <end position="766"/>
    </location>
</feature>
<feature type="transmembrane region" description="Helical" evidence="2">
    <location>
        <begin position="59"/>
        <end position="80"/>
    </location>
</feature>